<feature type="domain" description="Glyoxal oxidase N-terminal" evidence="2">
    <location>
        <begin position="219"/>
        <end position="300"/>
    </location>
</feature>
<name>A0AAV3REZ9_LITER</name>
<reference evidence="4 5" key="1">
    <citation type="submission" date="2024-01" db="EMBL/GenBank/DDBJ databases">
        <title>The complete chloroplast genome sequence of Lithospermum erythrorhizon: insights into the phylogenetic relationship among Boraginaceae species and the maternal lineages of purple gromwells.</title>
        <authorList>
            <person name="Okada T."/>
            <person name="Watanabe K."/>
        </authorList>
    </citation>
    <scope>NUCLEOTIDE SEQUENCE [LARGE SCALE GENOMIC DNA]</scope>
</reference>
<feature type="domain" description="Glyoxal oxidase N-terminal" evidence="2">
    <location>
        <begin position="1"/>
        <end position="213"/>
    </location>
</feature>
<dbReference type="SUPFAM" id="SSF50965">
    <property type="entry name" value="Galactose oxidase, central domain"/>
    <property type="match status" value="1"/>
</dbReference>
<evidence type="ECO:0000259" key="3">
    <source>
        <dbReference type="Pfam" id="PF09118"/>
    </source>
</evidence>
<dbReference type="InterPro" id="IPR011043">
    <property type="entry name" value="Gal_Oxase/kelch_b-propeller"/>
</dbReference>
<dbReference type="Gene3D" id="2.130.10.80">
    <property type="entry name" value="Galactose oxidase/kelch, beta-propeller"/>
    <property type="match status" value="1"/>
</dbReference>
<accession>A0AAV3REZ9</accession>
<gene>
    <name evidence="4" type="ORF">LIER_27343</name>
</gene>
<protein>
    <recommendedName>
        <fullName evidence="6">Galactose oxidase</fullName>
    </recommendedName>
</protein>
<comment type="caution">
    <text evidence="4">The sequence shown here is derived from an EMBL/GenBank/DDBJ whole genome shotgun (WGS) entry which is preliminary data.</text>
</comment>
<evidence type="ECO:0000313" key="5">
    <source>
        <dbReference type="Proteomes" id="UP001454036"/>
    </source>
</evidence>
<dbReference type="SUPFAM" id="SSF81296">
    <property type="entry name" value="E set domains"/>
    <property type="match status" value="1"/>
</dbReference>
<dbReference type="InterPro" id="IPR013783">
    <property type="entry name" value="Ig-like_fold"/>
</dbReference>
<evidence type="ECO:0000256" key="1">
    <source>
        <dbReference type="ARBA" id="ARBA00022729"/>
    </source>
</evidence>
<evidence type="ECO:0000259" key="2">
    <source>
        <dbReference type="Pfam" id="PF07250"/>
    </source>
</evidence>
<dbReference type="Pfam" id="PF07250">
    <property type="entry name" value="Glyoxal_oxid_N"/>
    <property type="match status" value="2"/>
</dbReference>
<keyword evidence="1" id="KW-0732">Signal</keyword>
<dbReference type="PANTHER" id="PTHR32208:SF57">
    <property type="entry name" value="F14L17.20 PROTEIN"/>
    <property type="match status" value="1"/>
</dbReference>
<keyword evidence="5" id="KW-1185">Reference proteome</keyword>
<dbReference type="Pfam" id="PF09118">
    <property type="entry name" value="GO-like_E_set"/>
    <property type="match status" value="1"/>
</dbReference>
<dbReference type="EMBL" id="BAABME010008776">
    <property type="protein sequence ID" value="GAA0173803.1"/>
    <property type="molecule type" value="Genomic_DNA"/>
</dbReference>
<dbReference type="Gene3D" id="2.60.40.10">
    <property type="entry name" value="Immunoglobulins"/>
    <property type="match status" value="1"/>
</dbReference>
<feature type="domain" description="Galactose oxidase-like Early set" evidence="3">
    <location>
        <begin position="309"/>
        <end position="417"/>
    </location>
</feature>
<sequence length="421" mass="46462">MVQTDVWCSSAAVSHDDVLIQTGGYHAGDHKISTFTPCIDDGCDWIKLEENLGVTRWYSSNQILPDGRVIIVGGRGQFSYEFFPKNGNDSEVFLMSFLKETMDVEEDNNLYPFLHLLPDGNLFLFANQRSVMFDYMKIVILREFPMIPGEKRNYPAIGSSVMLPLKLAGVGGRLVVEVVVCGGAKGGAYMAALNGVYMAGSKSCGRLKVTDPRDYSKRGGWDSAVDPVLHPVLYKPGVTDPDKRFTILNPTTRSRMYHSAAILLPDGRILVDGHNPHKTYNFTGVRYPTDLSFEVFMPPYMDSGYGHLRPSINSIQGSGATNIVSYGQRFSIIFELPSSQTSDMGGLMVSMVTPSFTTHSVAMNQRLLELEIVNVQLLGVARKVTISAPPTINIAPPGYYMLFVVHEGVPGQAVWIKMIKP</sequence>
<dbReference type="AlphaFoldDB" id="A0AAV3REZ9"/>
<dbReference type="PANTHER" id="PTHR32208">
    <property type="entry name" value="SECRETED PROTEIN-RELATED"/>
    <property type="match status" value="1"/>
</dbReference>
<dbReference type="CDD" id="cd02851">
    <property type="entry name" value="E_set_GO_C"/>
    <property type="match status" value="1"/>
</dbReference>
<proteinExistence type="predicted"/>
<dbReference type="InterPro" id="IPR037293">
    <property type="entry name" value="Gal_Oxidase_central_sf"/>
</dbReference>
<dbReference type="InterPro" id="IPR014756">
    <property type="entry name" value="Ig_E-set"/>
</dbReference>
<evidence type="ECO:0008006" key="6">
    <source>
        <dbReference type="Google" id="ProtNLM"/>
    </source>
</evidence>
<evidence type="ECO:0000313" key="4">
    <source>
        <dbReference type="EMBL" id="GAA0173803.1"/>
    </source>
</evidence>
<dbReference type="Proteomes" id="UP001454036">
    <property type="component" value="Unassembled WGS sequence"/>
</dbReference>
<organism evidence="4 5">
    <name type="scientific">Lithospermum erythrorhizon</name>
    <name type="common">Purple gromwell</name>
    <name type="synonym">Lithospermum officinale var. erythrorhizon</name>
    <dbReference type="NCBI Taxonomy" id="34254"/>
    <lineage>
        <taxon>Eukaryota</taxon>
        <taxon>Viridiplantae</taxon>
        <taxon>Streptophyta</taxon>
        <taxon>Embryophyta</taxon>
        <taxon>Tracheophyta</taxon>
        <taxon>Spermatophyta</taxon>
        <taxon>Magnoliopsida</taxon>
        <taxon>eudicotyledons</taxon>
        <taxon>Gunneridae</taxon>
        <taxon>Pentapetalae</taxon>
        <taxon>asterids</taxon>
        <taxon>lamiids</taxon>
        <taxon>Boraginales</taxon>
        <taxon>Boraginaceae</taxon>
        <taxon>Boraginoideae</taxon>
        <taxon>Lithospermeae</taxon>
        <taxon>Lithospermum</taxon>
    </lineage>
</organism>
<dbReference type="InterPro" id="IPR009880">
    <property type="entry name" value="Glyoxal_oxidase_N"/>
</dbReference>
<dbReference type="InterPro" id="IPR015202">
    <property type="entry name" value="GO-like_E_set"/>
</dbReference>